<reference evidence="4 5" key="1">
    <citation type="journal article" date="2018" name="Mol. Biol. Evol.">
        <title>Broad Genomic Sampling Reveals a Smut Pathogenic Ancestry of the Fungal Clade Ustilaginomycotina.</title>
        <authorList>
            <person name="Kijpornyongpan T."/>
            <person name="Mondo S.J."/>
            <person name="Barry K."/>
            <person name="Sandor L."/>
            <person name="Lee J."/>
            <person name="Lipzen A."/>
            <person name="Pangilinan J."/>
            <person name="LaButti K."/>
            <person name="Hainaut M."/>
            <person name="Henrissat B."/>
            <person name="Grigoriev I.V."/>
            <person name="Spatafora J.W."/>
            <person name="Aime M.C."/>
        </authorList>
    </citation>
    <scope>NUCLEOTIDE SEQUENCE [LARGE SCALE GENOMIC DNA]</scope>
    <source>
        <strain evidence="4 5">MCA 4718</strain>
    </source>
</reference>
<evidence type="ECO:0000259" key="2">
    <source>
        <dbReference type="PROSITE" id="PS50275"/>
    </source>
</evidence>
<dbReference type="EMBL" id="KZ819321">
    <property type="protein sequence ID" value="PWN24223.1"/>
    <property type="molecule type" value="Genomic_DNA"/>
</dbReference>
<dbReference type="InterPro" id="IPR002013">
    <property type="entry name" value="SAC_dom"/>
</dbReference>
<feature type="region of interest" description="Disordered" evidence="1">
    <location>
        <begin position="274"/>
        <end position="301"/>
    </location>
</feature>
<dbReference type="GeneID" id="37012527"/>
<dbReference type="AlphaFoldDB" id="A0A316UJS3"/>
<dbReference type="OrthoDB" id="405996at2759"/>
<dbReference type="GO" id="GO:0005783">
    <property type="term" value="C:endoplasmic reticulum"/>
    <property type="evidence" value="ECO:0007669"/>
    <property type="project" value="TreeGrafter"/>
</dbReference>
<dbReference type="InterPro" id="IPR034753">
    <property type="entry name" value="hSac2"/>
</dbReference>
<dbReference type="PROSITE" id="PS51791">
    <property type="entry name" value="HSAC2"/>
    <property type="match status" value="1"/>
</dbReference>
<dbReference type="Pfam" id="PF02383">
    <property type="entry name" value="Syja_N"/>
    <property type="match status" value="1"/>
</dbReference>
<feature type="compositionally biased region" description="Low complexity" evidence="1">
    <location>
        <begin position="225"/>
        <end position="235"/>
    </location>
</feature>
<gene>
    <name evidence="4" type="ORF">BCV69DRAFT_265781</name>
</gene>
<name>A0A316UJS3_9BASI</name>
<dbReference type="RefSeq" id="XP_025351383.1">
    <property type="nucleotide sequence ID" value="XM_025490793.1"/>
</dbReference>
<dbReference type="GO" id="GO:0046856">
    <property type="term" value="P:phosphatidylinositol dephosphorylation"/>
    <property type="evidence" value="ECO:0007669"/>
    <property type="project" value="TreeGrafter"/>
</dbReference>
<feature type="region of interest" description="Disordered" evidence="1">
    <location>
        <begin position="861"/>
        <end position="894"/>
    </location>
</feature>
<feature type="compositionally biased region" description="Acidic residues" evidence="1">
    <location>
        <begin position="182"/>
        <end position="200"/>
    </location>
</feature>
<dbReference type="Pfam" id="PF12456">
    <property type="entry name" value="hSac2"/>
    <property type="match status" value="1"/>
</dbReference>
<feature type="domain" description="SAC" evidence="2">
    <location>
        <begin position="308"/>
        <end position="670"/>
    </location>
</feature>
<feature type="compositionally biased region" description="Polar residues" evidence="1">
    <location>
        <begin position="861"/>
        <end position="872"/>
    </location>
</feature>
<dbReference type="STRING" id="1684307.A0A316UJS3"/>
<feature type="region of interest" description="Disordered" evidence="1">
    <location>
        <begin position="1"/>
        <end position="35"/>
    </location>
</feature>
<dbReference type="InterPro" id="IPR022158">
    <property type="entry name" value="Inositol_phosphatase"/>
</dbReference>
<evidence type="ECO:0000313" key="4">
    <source>
        <dbReference type="EMBL" id="PWN24223.1"/>
    </source>
</evidence>
<organism evidence="4 5">
    <name type="scientific">Pseudomicrostroma glucosiphilum</name>
    <dbReference type="NCBI Taxonomy" id="1684307"/>
    <lineage>
        <taxon>Eukaryota</taxon>
        <taxon>Fungi</taxon>
        <taxon>Dikarya</taxon>
        <taxon>Basidiomycota</taxon>
        <taxon>Ustilaginomycotina</taxon>
        <taxon>Exobasidiomycetes</taxon>
        <taxon>Microstromatales</taxon>
        <taxon>Microstromatales incertae sedis</taxon>
        <taxon>Pseudomicrostroma</taxon>
    </lineage>
</organism>
<feature type="compositionally biased region" description="Low complexity" evidence="1">
    <location>
        <begin position="875"/>
        <end position="894"/>
    </location>
</feature>
<dbReference type="PANTHER" id="PTHR45662">
    <property type="entry name" value="PHOSPHATIDYLINOSITIDE PHOSPHATASE SAC1"/>
    <property type="match status" value="1"/>
</dbReference>
<dbReference type="Proteomes" id="UP000245942">
    <property type="component" value="Unassembled WGS sequence"/>
</dbReference>
<feature type="domain" description="HSac2" evidence="3">
    <location>
        <begin position="742"/>
        <end position="898"/>
    </location>
</feature>
<evidence type="ECO:0000259" key="3">
    <source>
        <dbReference type="PROSITE" id="PS51791"/>
    </source>
</evidence>
<sequence>MSGTLKGIFTGSPNRRGTTSSSQTPASPLSTSYSVPPFPVPQVDRSLTLHYTTNGLLIVPSQIRHGNSRPLSSSHSSGVRLSWERRPTPEIVKAAEVVRVLGEQGEHASIPCFGLIGMVKLYKNSYLLVITKRELAGDFLEQNKPVYRCSGVLAVPLCKDSAQVVLKSESQKAKSSSPASASDEEEDDSDDVSEGEESDHDDVATPSLIGRSSFLTGSKIAPSIPSAASEIRSSPLAASRMSASQHEDPQGLGDQGTVGKDETTAVPHVKVNEAAAASQSERQAEDGLSAKDQEANREELEDKLVKEAARQYARGEMLFSYDFDLTTALQRKYDQVTATGVKPSNTMPFEEPRATLPLWRRAERKFFHNEFLSQEFITAGVHSMVLPLMQGYYQTSTLPIPAAIPEGDEVTATMTIISRRSKERPGLRYQRRGANDQGQVANFVETEQILHVRRKEGAQTHIFSFLQFRGSIPLYWSQNPFSMKPPPVLEGTKEQRALACSKHFEAQIERYGPITCVNLAEQKGREGDITQAFRESVEELESKGVKVKYQAFDFHKECAGMKFENVSKLIDTLQDSLKEMDCFWRAWITSSSGEKTSELKAVQHSMMRTNCLDCLDRTNVVQSAFGRHLLASQLARIGLALNPPPHEAYDAVFNELWANNGDLIANSYAGTRALKGDFTRTGKRNWKGMINDATASVYRMLQGAVSDFWRQTVISFIYGELTLNGLERYGEDLTTVDPSSEVRLRKVRAAAIDTCAEMALHEGETKIGGWTLFSPMEANTIRSSKLEEKIVLLTNKALYICAYDFQIEKLSEFSRILLGDVRGLKKGVYLISPRDGQHREQHWGLVVSYLSESRRINSATIKNVPTEATSSPLDGGEAAAEGSKSGSSSPTGASAAVTGKENFIALKAIADEFAGTLKREPREKRKSRVLSANASAGVGGATGLPSSSSSSSAQQLYSNYESGELTSKEIVEKIVQLLVEECSDADACITEGVAQAEEGFVKEGDIQTLAEAKAQAPMLSGLIEGLRRRVWL</sequence>
<feature type="region of interest" description="Disordered" evidence="1">
    <location>
        <begin position="168"/>
        <end position="208"/>
    </location>
</feature>
<accession>A0A316UJS3</accession>
<evidence type="ECO:0008006" key="6">
    <source>
        <dbReference type="Google" id="ProtNLM"/>
    </source>
</evidence>
<evidence type="ECO:0000256" key="1">
    <source>
        <dbReference type="SAM" id="MobiDB-lite"/>
    </source>
</evidence>
<keyword evidence="5" id="KW-1185">Reference proteome</keyword>
<feature type="compositionally biased region" description="Polar residues" evidence="1">
    <location>
        <begin position="11"/>
        <end position="34"/>
    </location>
</feature>
<feature type="compositionally biased region" description="Basic and acidic residues" evidence="1">
    <location>
        <begin position="282"/>
        <end position="301"/>
    </location>
</feature>
<dbReference type="PROSITE" id="PS50275">
    <property type="entry name" value="SAC"/>
    <property type="match status" value="1"/>
</dbReference>
<dbReference type="GO" id="GO:0043812">
    <property type="term" value="F:phosphatidylinositol-4-phosphate phosphatase activity"/>
    <property type="evidence" value="ECO:0007669"/>
    <property type="project" value="TreeGrafter"/>
</dbReference>
<evidence type="ECO:0000313" key="5">
    <source>
        <dbReference type="Proteomes" id="UP000245942"/>
    </source>
</evidence>
<proteinExistence type="predicted"/>
<dbReference type="PANTHER" id="PTHR45662:SF7">
    <property type="entry name" value="SACI DOMAIN PROTEIN (AFU_ORTHOLOGUE AFUA_1G15890)"/>
    <property type="match status" value="1"/>
</dbReference>
<protein>
    <recommendedName>
        <fullName evidence="6">SAC domain-containing protein</fullName>
    </recommendedName>
</protein>
<feature type="region of interest" description="Disordered" evidence="1">
    <location>
        <begin position="225"/>
        <end position="260"/>
    </location>
</feature>